<evidence type="ECO:0000256" key="3">
    <source>
        <dbReference type="ARBA" id="ARBA00022777"/>
    </source>
</evidence>
<proteinExistence type="inferred from homology"/>
<accession>A0A5D4U5I9</accession>
<dbReference type="Pfam" id="PF02595">
    <property type="entry name" value="Gly_kinase"/>
    <property type="match status" value="1"/>
</dbReference>
<dbReference type="NCBIfam" id="TIGR00045">
    <property type="entry name" value="glycerate kinase"/>
    <property type="match status" value="1"/>
</dbReference>
<evidence type="ECO:0000256" key="4">
    <source>
        <dbReference type="PIRNR" id="PIRNR006078"/>
    </source>
</evidence>
<dbReference type="EMBL" id="VTEZ01000007">
    <property type="protein sequence ID" value="TYS82615.1"/>
    <property type="molecule type" value="Genomic_DNA"/>
</dbReference>
<protein>
    <submittedName>
        <fullName evidence="5">Glycerate kinase</fullName>
    </submittedName>
</protein>
<dbReference type="GO" id="GO:0008887">
    <property type="term" value="F:glycerate kinase activity"/>
    <property type="evidence" value="ECO:0007669"/>
    <property type="project" value="UniProtKB-UniRule"/>
</dbReference>
<evidence type="ECO:0000256" key="1">
    <source>
        <dbReference type="ARBA" id="ARBA00006284"/>
    </source>
</evidence>
<dbReference type="SUPFAM" id="SSF110738">
    <property type="entry name" value="Glycerate kinase I"/>
    <property type="match status" value="1"/>
</dbReference>
<dbReference type="Proteomes" id="UP000324269">
    <property type="component" value="Unassembled WGS sequence"/>
</dbReference>
<sequence length="378" mass="40365">MNILIAPDSFKGSLSSLEVGTIMEKAFLDESSSFKTNVIPMADGGEGTLETLIYATGGKKVKTIATGPLGEKVHTEYGVSGDQKTAVIEIASIAGLPMVPIEKRNPYYTTSYGIGEVIITAIEEGYRSFIIALGGSSTNDGGFGMLQSLGVSFYDEEGIAVGSFGKDLRFISKVDWSSLHPLVKECTFHIASDVENPLCGETGASSVFGPQKGANKDQVKELDQQLLHYSQLLKREKGIDFQGTNGAGAAGGLGFAFMHLNGTIESGAKLVAEATNLSTAIREADWILTGEGQSDHQTLFGKLPSYIATIAKQHQTPVSLIAGSLGEGYQTLYEDFTSCHSIAIGPIDLAESISRAEELLYHETRNIARILHVTKGER</sequence>
<keyword evidence="3 4" id="KW-0418">Kinase</keyword>
<organism evidence="5 6">
    <name type="scientific">Rossellomorea aquimaris</name>
    <dbReference type="NCBI Taxonomy" id="189382"/>
    <lineage>
        <taxon>Bacteria</taxon>
        <taxon>Bacillati</taxon>
        <taxon>Bacillota</taxon>
        <taxon>Bacilli</taxon>
        <taxon>Bacillales</taxon>
        <taxon>Bacillaceae</taxon>
        <taxon>Rossellomorea</taxon>
    </lineage>
</organism>
<evidence type="ECO:0000256" key="2">
    <source>
        <dbReference type="ARBA" id="ARBA00022679"/>
    </source>
</evidence>
<dbReference type="PIRSF" id="PIRSF006078">
    <property type="entry name" value="GlxK"/>
    <property type="match status" value="1"/>
</dbReference>
<dbReference type="Gene3D" id="3.40.50.10350">
    <property type="entry name" value="Glycerate kinase, domain 1"/>
    <property type="match status" value="1"/>
</dbReference>
<dbReference type="InterPro" id="IPR036129">
    <property type="entry name" value="Glycerate_kinase_sf"/>
</dbReference>
<dbReference type="InterPro" id="IPR018197">
    <property type="entry name" value="Glycerate_kinase_RE-like"/>
</dbReference>
<dbReference type="PANTHER" id="PTHR21599:SF0">
    <property type="entry name" value="GLYCERATE KINASE"/>
    <property type="match status" value="1"/>
</dbReference>
<dbReference type="InterPro" id="IPR018193">
    <property type="entry name" value="Glyc_kinase_flavodox-like_fold"/>
</dbReference>
<comment type="caution">
    <text evidence="5">The sequence shown here is derived from an EMBL/GenBank/DDBJ whole genome shotgun (WGS) entry which is preliminary data.</text>
</comment>
<gene>
    <name evidence="5" type="ORF">FZC85_19255</name>
</gene>
<evidence type="ECO:0000313" key="5">
    <source>
        <dbReference type="EMBL" id="TYS82615.1"/>
    </source>
</evidence>
<comment type="similarity">
    <text evidence="1 4">Belongs to the glycerate kinase type-1 family.</text>
</comment>
<dbReference type="Gene3D" id="3.90.1510.10">
    <property type="entry name" value="Glycerate kinase, domain 2"/>
    <property type="match status" value="1"/>
</dbReference>
<keyword evidence="2 4" id="KW-0808">Transferase</keyword>
<dbReference type="OrthoDB" id="9774290at2"/>
<evidence type="ECO:0000313" key="6">
    <source>
        <dbReference type="Proteomes" id="UP000324269"/>
    </source>
</evidence>
<reference evidence="5 6" key="1">
    <citation type="submission" date="2019-08" db="EMBL/GenBank/DDBJ databases">
        <title>Bacillus genomes from the desert of Cuatro Cienegas, Coahuila.</title>
        <authorList>
            <person name="Olmedo-Alvarez G."/>
        </authorList>
    </citation>
    <scope>NUCLEOTIDE SEQUENCE [LARGE SCALE GENOMIC DNA]</scope>
    <source>
        <strain evidence="5 6">CH87b_3T</strain>
    </source>
</reference>
<name>A0A5D4U5I9_9BACI</name>
<dbReference type="GO" id="GO:0031388">
    <property type="term" value="P:organic acid phosphorylation"/>
    <property type="evidence" value="ECO:0007669"/>
    <property type="project" value="UniProtKB-UniRule"/>
</dbReference>
<dbReference type="RefSeq" id="WP_148970614.1">
    <property type="nucleotide sequence ID" value="NZ_JBNIKW010000008.1"/>
</dbReference>
<dbReference type="InterPro" id="IPR004381">
    <property type="entry name" value="Glycerate_kinase"/>
</dbReference>
<dbReference type="PANTHER" id="PTHR21599">
    <property type="entry name" value="GLYCERATE KINASE"/>
    <property type="match status" value="1"/>
</dbReference>
<dbReference type="AlphaFoldDB" id="A0A5D4U5I9"/>